<evidence type="ECO:0000313" key="5">
    <source>
        <dbReference type="EMBL" id="GHF58483.1"/>
    </source>
</evidence>
<name>A0ABQ3JTY1_9DEIO</name>
<dbReference type="Proteomes" id="UP000619376">
    <property type="component" value="Unassembled WGS sequence"/>
</dbReference>
<gene>
    <name evidence="5" type="ORF">GCM10017781_38460</name>
</gene>
<dbReference type="InterPro" id="IPR051011">
    <property type="entry name" value="Metal_resp_trans_reg"/>
</dbReference>
<organism evidence="5 6">
    <name type="scientific">Deinococcus metalli</name>
    <dbReference type="NCBI Taxonomy" id="1141878"/>
    <lineage>
        <taxon>Bacteria</taxon>
        <taxon>Thermotogati</taxon>
        <taxon>Deinococcota</taxon>
        <taxon>Deinococci</taxon>
        <taxon>Deinococcales</taxon>
        <taxon>Deinococcaceae</taxon>
        <taxon>Deinococcus</taxon>
    </lineage>
</organism>
<dbReference type="InterPro" id="IPR036390">
    <property type="entry name" value="WH_DNA-bd_sf"/>
</dbReference>
<keyword evidence="1" id="KW-0805">Transcription regulation</keyword>
<dbReference type="NCBIfam" id="NF033788">
    <property type="entry name" value="HTH_metalloreg"/>
    <property type="match status" value="1"/>
</dbReference>
<dbReference type="PANTHER" id="PTHR43132">
    <property type="entry name" value="ARSENICAL RESISTANCE OPERON REPRESSOR ARSR-RELATED"/>
    <property type="match status" value="1"/>
</dbReference>
<dbReference type="SUPFAM" id="SSF46785">
    <property type="entry name" value="Winged helix' DNA-binding domain"/>
    <property type="match status" value="1"/>
</dbReference>
<dbReference type="SMART" id="SM00418">
    <property type="entry name" value="HTH_ARSR"/>
    <property type="match status" value="1"/>
</dbReference>
<dbReference type="PROSITE" id="PS00846">
    <property type="entry name" value="HTH_ARSR_1"/>
    <property type="match status" value="1"/>
</dbReference>
<sequence>MDSAPTRRLGLVTVDGSRWAFWLGFGRPWADGAASLIRRARAHYTGQMISASQDALCEEACVHPEAVRRAREALPDAECVDHASAFLKLVADPTRLKILSALNTGELCVCDLSLVVGISESAMSHQLRLLRTGRVVTFRKEGRVAYYSLLDHHVTTLIGSALEHARES</sequence>
<proteinExistence type="predicted"/>
<dbReference type="InterPro" id="IPR018334">
    <property type="entry name" value="ArsR_HTH"/>
</dbReference>
<evidence type="ECO:0000256" key="3">
    <source>
        <dbReference type="ARBA" id="ARBA00023163"/>
    </source>
</evidence>
<dbReference type="PROSITE" id="PS50987">
    <property type="entry name" value="HTH_ARSR_2"/>
    <property type="match status" value="1"/>
</dbReference>
<evidence type="ECO:0000256" key="1">
    <source>
        <dbReference type="ARBA" id="ARBA00023015"/>
    </source>
</evidence>
<dbReference type="CDD" id="cd00090">
    <property type="entry name" value="HTH_ARSR"/>
    <property type="match status" value="1"/>
</dbReference>
<evidence type="ECO:0000256" key="2">
    <source>
        <dbReference type="ARBA" id="ARBA00023125"/>
    </source>
</evidence>
<protein>
    <recommendedName>
        <fullName evidence="4">HTH arsR-type domain-containing protein</fullName>
    </recommendedName>
</protein>
<dbReference type="InterPro" id="IPR001845">
    <property type="entry name" value="HTH_ArsR_DNA-bd_dom"/>
</dbReference>
<keyword evidence="6" id="KW-1185">Reference proteome</keyword>
<dbReference type="InterPro" id="IPR036388">
    <property type="entry name" value="WH-like_DNA-bd_sf"/>
</dbReference>
<keyword evidence="3" id="KW-0804">Transcription</keyword>
<accession>A0ABQ3JTY1</accession>
<dbReference type="EMBL" id="BNAJ01000012">
    <property type="protein sequence ID" value="GHF58483.1"/>
    <property type="molecule type" value="Genomic_DNA"/>
</dbReference>
<evidence type="ECO:0000259" key="4">
    <source>
        <dbReference type="PROSITE" id="PS50987"/>
    </source>
</evidence>
<dbReference type="PANTHER" id="PTHR43132:SF6">
    <property type="entry name" value="HTH-TYPE TRANSCRIPTIONAL REPRESSOR CZRA"/>
    <property type="match status" value="1"/>
</dbReference>
<dbReference type="PRINTS" id="PR00778">
    <property type="entry name" value="HTHARSR"/>
</dbReference>
<dbReference type="Pfam" id="PF01022">
    <property type="entry name" value="HTH_5"/>
    <property type="match status" value="1"/>
</dbReference>
<dbReference type="InterPro" id="IPR011991">
    <property type="entry name" value="ArsR-like_HTH"/>
</dbReference>
<dbReference type="Gene3D" id="1.10.10.10">
    <property type="entry name" value="Winged helix-like DNA-binding domain superfamily/Winged helix DNA-binding domain"/>
    <property type="match status" value="1"/>
</dbReference>
<evidence type="ECO:0000313" key="6">
    <source>
        <dbReference type="Proteomes" id="UP000619376"/>
    </source>
</evidence>
<reference evidence="6" key="1">
    <citation type="journal article" date="2019" name="Int. J. Syst. Evol. Microbiol.">
        <title>The Global Catalogue of Microorganisms (GCM) 10K type strain sequencing project: providing services to taxonomists for standard genome sequencing and annotation.</title>
        <authorList>
            <consortium name="The Broad Institute Genomics Platform"/>
            <consortium name="The Broad Institute Genome Sequencing Center for Infectious Disease"/>
            <person name="Wu L."/>
            <person name="Ma J."/>
        </authorList>
    </citation>
    <scope>NUCLEOTIDE SEQUENCE [LARGE SCALE GENOMIC DNA]</scope>
    <source>
        <strain evidence="6">CGMCC 1.18437</strain>
    </source>
</reference>
<comment type="caution">
    <text evidence="5">The sequence shown here is derived from an EMBL/GenBank/DDBJ whole genome shotgun (WGS) entry which is preliminary data.</text>
</comment>
<keyword evidence="2" id="KW-0238">DNA-binding</keyword>
<feature type="domain" description="HTH arsR-type" evidence="4">
    <location>
        <begin position="75"/>
        <end position="168"/>
    </location>
</feature>